<dbReference type="InterPro" id="IPR029024">
    <property type="entry name" value="TerB-like"/>
</dbReference>
<reference evidence="1" key="2">
    <citation type="submission" date="2021-04" db="EMBL/GenBank/DDBJ databases">
        <title>Isolation and characterization of a novel species of the genus Sulfurimonas.</title>
        <authorList>
            <person name="Fukui M."/>
        </authorList>
    </citation>
    <scope>NUCLEOTIDE SEQUENCE</scope>
    <source>
        <strain evidence="1">H1576</strain>
    </source>
</reference>
<dbReference type="EMBL" id="CP046072">
    <property type="protein sequence ID" value="QSZ42907.1"/>
    <property type="molecule type" value="Genomic_DNA"/>
</dbReference>
<proteinExistence type="predicted"/>
<sequence>MILTKMNCMYKRLISALKETNNRWIYGKEISDESVENFLGTLALLYAAANVDEIDKTEQQVVALYKYNMKRALDRPDKKGLRDIFYGYSHMVNEIESMKHTIKLSEALEYFPHSESGVSPELKESLIELTSEVIDVDGKITKKEEEFRERLCIYIQKGYPAVKEIRKLEA</sequence>
<protein>
    <submittedName>
        <fullName evidence="1">Uncharacterized protein</fullName>
    </submittedName>
</protein>
<keyword evidence="2" id="KW-1185">Reference proteome</keyword>
<dbReference type="SUPFAM" id="SSF158682">
    <property type="entry name" value="TerB-like"/>
    <property type="match status" value="1"/>
</dbReference>
<dbReference type="CDD" id="cd07177">
    <property type="entry name" value="terB_like"/>
    <property type="match status" value="1"/>
</dbReference>
<dbReference type="RefSeq" id="WP_207561719.1">
    <property type="nucleotide sequence ID" value="NZ_CP046072.1"/>
</dbReference>
<accession>A0A975GDS8</accession>
<dbReference type="KEGG" id="saqt:GJV85_12580"/>
<evidence type="ECO:0000313" key="2">
    <source>
        <dbReference type="Proteomes" id="UP000671852"/>
    </source>
</evidence>
<gene>
    <name evidence="1" type="ORF">GJV85_12580</name>
</gene>
<dbReference type="Gene3D" id="1.10.3680.10">
    <property type="entry name" value="TerB-like"/>
    <property type="match status" value="1"/>
</dbReference>
<dbReference type="AlphaFoldDB" id="A0A975GDS8"/>
<organism evidence="1 2">
    <name type="scientific">Sulfurimonas aquatica</name>
    <dbReference type="NCBI Taxonomy" id="2672570"/>
    <lineage>
        <taxon>Bacteria</taxon>
        <taxon>Pseudomonadati</taxon>
        <taxon>Campylobacterota</taxon>
        <taxon>Epsilonproteobacteria</taxon>
        <taxon>Campylobacterales</taxon>
        <taxon>Sulfurimonadaceae</taxon>
        <taxon>Sulfurimonas</taxon>
    </lineage>
</organism>
<evidence type="ECO:0000313" key="1">
    <source>
        <dbReference type="EMBL" id="QSZ42907.1"/>
    </source>
</evidence>
<name>A0A975GDS8_9BACT</name>
<dbReference type="Proteomes" id="UP000671852">
    <property type="component" value="Chromosome"/>
</dbReference>
<reference evidence="1" key="1">
    <citation type="submission" date="2019-11" db="EMBL/GenBank/DDBJ databases">
        <authorList>
            <person name="Kojima H."/>
        </authorList>
    </citation>
    <scope>NUCLEOTIDE SEQUENCE</scope>
    <source>
        <strain evidence="1">H1576</strain>
    </source>
</reference>